<evidence type="ECO:0000259" key="2">
    <source>
        <dbReference type="Pfam" id="PF25581"/>
    </source>
</evidence>
<evidence type="ECO:0000256" key="1">
    <source>
        <dbReference type="SAM" id="SignalP"/>
    </source>
</evidence>
<evidence type="ECO:0000313" key="3">
    <source>
        <dbReference type="EMBL" id="EIM79457.1"/>
    </source>
</evidence>
<evidence type="ECO:0000313" key="4">
    <source>
        <dbReference type="Proteomes" id="UP000053927"/>
    </source>
</evidence>
<feature type="domain" description="AsqO/PenF-like C-terminal" evidence="2">
    <location>
        <begin position="243"/>
        <end position="379"/>
    </location>
</feature>
<reference evidence="4" key="1">
    <citation type="journal article" date="2012" name="Science">
        <title>The Paleozoic origin of enzymatic lignin decomposition reconstructed from 31 fungal genomes.</title>
        <authorList>
            <person name="Floudas D."/>
            <person name="Binder M."/>
            <person name="Riley R."/>
            <person name="Barry K."/>
            <person name="Blanchette R.A."/>
            <person name="Henrissat B."/>
            <person name="Martinez A.T."/>
            <person name="Otillar R."/>
            <person name="Spatafora J.W."/>
            <person name="Yadav J.S."/>
            <person name="Aerts A."/>
            <person name="Benoit I."/>
            <person name="Boyd A."/>
            <person name="Carlson A."/>
            <person name="Copeland A."/>
            <person name="Coutinho P.M."/>
            <person name="de Vries R.P."/>
            <person name="Ferreira P."/>
            <person name="Findley K."/>
            <person name="Foster B."/>
            <person name="Gaskell J."/>
            <person name="Glotzer D."/>
            <person name="Gorecki P."/>
            <person name="Heitman J."/>
            <person name="Hesse C."/>
            <person name="Hori C."/>
            <person name="Igarashi K."/>
            <person name="Jurgens J.A."/>
            <person name="Kallen N."/>
            <person name="Kersten P."/>
            <person name="Kohler A."/>
            <person name="Kuees U."/>
            <person name="Kumar T.K.A."/>
            <person name="Kuo A."/>
            <person name="LaButti K."/>
            <person name="Larrondo L.F."/>
            <person name="Lindquist E."/>
            <person name="Ling A."/>
            <person name="Lombard V."/>
            <person name="Lucas S."/>
            <person name="Lundell T."/>
            <person name="Martin R."/>
            <person name="McLaughlin D.J."/>
            <person name="Morgenstern I."/>
            <person name="Morin E."/>
            <person name="Murat C."/>
            <person name="Nagy L.G."/>
            <person name="Nolan M."/>
            <person name="Ohm R.A."/>
            <person name="Patyshakuliyeva A."/>
            <person name="Rokas A."/>
            <person name="Ruiz-Duenas F.J."/>
            <person name="Sabat G."/>
            <person name="Salamov A."/>
            <person name="Samejima M."/>
            <person name="Schmutz J."/>
            <person name="Slot J.C."/>
            <person name="St John F."/>
            <person name="Stenlid J."/>
            <person name="Sun H."/>
            <person name="Sun S."/>
            <person name="Syed K."/>
            <person name="Tsang A."/>
            <person name="Wiebenga A."/>
            <person name="Young D."/>
            <person name="Pisabarro A."/>
            <person name="Eastwood D.C."/>
            <person name="Martin F."/>
            <person name="Cullen D."/>
            <person name="Grigoriev I.V."/>
            <person name="Hibbett D.S."/>
        </authorList>
    </citation>
    <scope>NUCLEOTIDE SEQUENCE [LARGE SCALE GENOMIC DNA]</scope>
    <source>
        <strain evidence="4">FP-91666</strain>
    </source>
</reference>
<dbReference type="EMBL" id="JH687404">
    <property type="protein sequence ID" value="EIM79457.1"/>
    <property type="molecule type" value="Genomic_DNA"/>
</dbReference>
<dbReference type="InterPro" id="IPR057722">
    <property type="entry name" value="AsqO/PenF-like_C"/>
</dbReference>
<dbReference type="Pfam" id="PF25581">
    <property type="entry name" value="AsqO_C"/>
    <property type="match status" value="1"/>
</dbReference>
<dbReference type="OMA" id="AYHDKNW"/>
<protein>
    <recommendedName>
        <fullName evidence="2">AsqO/PenF-like C-terminal domain-containing protein</fullName>
    </recommendedName>
</protein>
<feature type="signal peptide" evidence="1">
    <location>
        <begin position="1"/>
        <end position="20"/>
    </location>
</feature>
<dbReference type="SUPFAM" id="SSF159245">
    <property type="entry name" value="AttH-like"/>
    <property type="match status" value="1"/>
</dbReference>
<dbReference type="RefSeq" id="XP_007311417.1">
    <property type="nucleotide sequence ID" value="XM_007311355.1"/>
</dbReference>
<name>R7RYP8_STEHR</name>
<dbReference type="GeneID" id="18804205"/>
<sequence length="388" mass="41633">MSTKTLLSLLLAVSTSLVAAATSFDGPYIQPSISNGAVEWWWAQVIGKAIGDSPPPAFQLLFYQGTFSIYWHCYPIQEGDRDPTLPEYYITINGFLSNGTAISLTIPSDTGDITTTDGSEEVTGTWGTVGSFHLEPDFSSWTVNFTAEEYGLTGNIVFIPNSAEHHFACNTTKDPYFSGAVESLVSNGTTLSDAEDILYNQLGWATTIPGGTAVVDVVVDGIPLQFTGDGYHDANWAPEPLNNIVSTWYFGSGQVGPYDFSYVSATPVSTNSPSPLTLNTGYLSIDGVILQNQCSVEGTKTKDISTITPYGSVEDNGLTIPAGYVLEFVLGDEETYSFNLSSSGQNPDQSIYHRWVGTAVGGNVASGEQLEGSTVFEWLNPGLLVYTP</sequence>
<dbReference type="KEGG" id="shs:STEHIDRAFT_173092"/>
<organism evidence="3 4">
    <name type="scientific">Stereum hirsutum (strain FP-91666)</name>
    <name type="common">White-rot fungus</name>
    <dbReference type="NCBI Taxonomy" id="721885"/>
    <lineage>
        <taxon>Eukaryota</taxon>
        <taxon>Fungi</taxon>
        <taxon>Dikarya</taxon>
        <taxon>Basidiomycota</taxon>
        <taxon>Agaricomycotina</taxon>
        <taxon>Agaricomycetes</taxon>
        <taxon>Russulales</taxon>
        <taxon>Stereaceae</taxon>
        <taxon>Stereum</taxon>
    </lineage>
</organism>
<proteinExistence type="predicted"/>
<keyword evidence="1" id="KW-0732">Signal</keyword>
<keyword evidence="4" id="KW-1185">Reference proteome</keyword>
<dbReference type="Proteomes" id="UP000053927">
    <property type="component" value="Unassembled WGS sequence"/>
</dbReference>
<dbReference type="OrthoDB" id="5344254at2759"/>
<accession>R7RYP8</accession>
<dbReference type="AlphaFoldDB" id="R7RYP8"/>
<dbReference type="eggNOG" id="ENOG502SMYB">
    <property type="taxonomic scope" value="Eukaryota"/>
</dbReference>
<feature type="chain" id="PRO_5004455227" description="AsqO/PenF-like C-terminal domain-containing protein" evidence="1">
    <location>
        <begin position="21"/>
        <end position="388"/>
    </location>
</feature>
<gene>
    <name evidence="3" type="ORF">STEHIDRAFT_173092</name>
</gene>